<dbReference type="RefSeq" id="WP_019036733.1">
    <property type="nucleotide sequence ID" value="NZ_JRNR01000136.1"/>
</dbReference>
<organism evidence="1 2">
    <name type="scientific">Prevotella disiens DNF00882</name>
    <dbReference type="NCBI Taxonomy" id="1401075"/>
    <lineage>
        <taxon>Bacteria</taxon>
        <taxon>Pseudomonadati</taxon>
        <taxon>Bacteroidota</taxon>
        <taxon>Bacteroidia</taxon>
        <taxon>Bacteroidales</taxon>
        <taxon>Prevotellaceae</taxon>
        <taxon>Prevotella</taxon>
    </lineage>
</organism>
<comment type="caution">
    <text evidence="1">The sequence shown here is derived from an EMBL/GenBank/DDBJ whole genome shotgun (WGS) entry which is preliminary data.</text>
</comment>
<proteinExistence type="predicted"/>
<dbReference type="InterPro" id="IPR026408">
    <property type="entry name" value="GG_sam_targ_CFB"/>
</dbReference>
<sequence length="84" mass="8940">MDLTKFQDLAQSAMNEREMKSLSGGNVCGCACRSNSTMDNGSANHAGNLNSKGASMSEMTYFLDEVVVTPSHAVAAEPDFEICD</sequence>
<gene>
    <name evidence="1" type="ORF">HMPREF0654_11240</name>
</gene>
<dbReference type="EMBL" id="JRNR01000136">
    <property type="protein sequence ID" value="KGF46566.1"/>
    <property type="molecule type" value="Genomic_DNA"/>
</dbReference>
<evidence type="ECO:0000313" key="1">
    <source>
        <dbReference type="EMBL" id="KGF46566.1"/>
    </source>
</evidence>
<dbReference type="AlphaFoldDB" id="A0A096AIZ5"/>
<accession>A0A096AIZ5</accession>
<reference evidence="1 2" key="1">
    <citation type="submission" date="2014-07" db="EMBL/GenBank/DDBJ databases">
        <authorList>
            <person name="McCorrison J."/>
            <person name="Sanka R."/>
            <person name="Torralba M."/>
            <person name="Gillis M."/>
            <person name="Haft D.H."/>
            <person name="Methe B."/>
            <person name="Sutton G."/>
            <person name="Nelson K.E."/>
        </authorList>
    </citation>
    <scope>NUCLEOTIDE SEQUENCE [LARGE SCALE GENOMIC DNA]</scope>
    <source>
        <strain evidence="1 2">DNF00882</strain>
    </source>
</reference>
<dbReference type="NCBIfam" id="TIGR04149">
    <property type="entry name" value="GG_sam_targ_CFB"/>
    <property type="match status" value="1"/>
</dbReference>
<protein>
    <submittedName>
        <fullName evidence="1">Uncharacterized protein</fullName>
    </submittedName>
</protein>
<evidence type="ECO:0000313" key="2">
    <source>
        <dbReference type="Proteomes" id="UP000029538"/>
    </source>
</evidence>
<dbReference type="Proteomes" id="UP000029538">
    <property type="component" value="Unassembled WGS sequence"/>
</dbReference>
<name>A0A096AIZ5_9BACT</name>